<dbReference type="InterPro" id="IPR026906">
    <property type="entry name" value="LRR_5"/>
</dbReference>
<dbReference type="Proteomes" id="UP000007110">
    <property type="component" value="Unassembled WGS sequence"/>
</dbReference>
<dbReference type="InterPro" id="IPR050333">
    <property type="entry name" value="SLRP"/>
</dbReference>
<keyword evidence="4" id="KW-1185">Reference proteome</keyword>
<dbReference type="SUPFAM" id="SSF52058">
    <property type="entry name" value="L domain-like"/>
    <property type="match status" value="1"/>
</dbReference>
<keyword evidence="2" id="KW-0677">Repeat</keyword>
<dbReference type="PANTHER" id="PTHR45712">
    <property type="entry name" value="AGAP008170-PA"/>
    <property type="match status" value="1"/>
</dbReference>
<accession>A0A7M7PAZ9</accession>
<dbReference type="OMA" id="ISRHEGM"/>
<dbReference type="SMART" id="SM00369">
    <property type="entry name" value="LRR_TYP"/>
    <property type="match status" value="6"/>
</dbReference>
<dbReference type="Pfam" id="PF13306">
    <property type="entry name" value="LRR_5"/>
    <property type="match status" value="1"/>
</dbReference>
<name>A0A7M7PAZ9_STRPU</name>
<evidence type="ECO:0000256" key="1">
    <source>
        <dbReference type="ARBA" id="ARBA00022614"/>
    </source>
</evidence>
<evidence type="ECO:0000256" key="2">
    <source>
        <dbReference type="ARBA" id="ARBA00022737"/>
    </source>
</evidence>
<dbReference type="AlphaFoldDB" id="A0A7M7PAZ9"/>
<dbReference type="GeneID" id="105439532"/>
<dbReference type="OrthoDB" id="1055097at2759"/>
<dbReference type="EnsemblMetazoa" id="XM_030992589">
    <property type="protein sequence ID" value="XP_030848449"/>
    <property type="gene ID" value="LOC105439532"/>
</dbReference>
<keyword evidence="1" id="KW-0433">Leucine-rich repeat</keyword>
<protein>
    <submittedName>
        <fullName evidence="3">Uncharacterized protein</fullName>
    </submittedName>
</protein>
<dbReference type="InterPro" id="IPR003591">
    <property type="entry name" value="Leu-rich_rpt_typical-subtyp"/>
</dbReference>
<reference evidence="4" key="1">
    <citation type="submission" date="2015-02" db="EMBL/GenBank/DDBJ databases">
        <title>Genome sequencing for Strongylocentrotus purpuratus.</title>
        <authorList>
            <person name="Murali S."/>
            <person name="Liu Y."/>
            <person name="Vee V."/>
            <person name="English A."/>
            <person name="Wang M."/>
            <person name="Skinner E."/>
            <person name="Han Y."/>
            <person name="Muzny D.M."/>
            <person name="Worley K.C."/>
            <person name="Gibbs R.A."/>
        </authorList>
    </citation>
    <scope>NUCLEOTIDE SEQUENCE</scope>
</reference>
<proteinExistence type="predicted"/>
<evidence type="ECO:0000313" key="3">
    <source>
        <dbReference type="EnsemblMetazoa" id="XP_030848449"/>
    </source>
</evidence>
<organism evidence="3 4">
    <name type="scientific">Strongylocentrotus purpuratus</name>
    <name type="common">Purple sea urchin</name>
    <dbReference type="NCBI Taxonomy" id="7668"/>
    <lineage>
        <taxon>Eukaryota</taxon>
        <taxon>Metazoa</taxon>
        <taxon>Echinodermata</taxon>
        <taxon>Eleutherozoa</taxon>
        <taxon>Echinozoa</taxon>
        <taxon>Echinoidea</taxon>
        <taxon>Euechinoidea</taxon>
        <taxon>Echinacea</taxon>
        <taxon>Camarodonta</taxon>
        <taxon>Echinidea</taxon>
        <taxon>Strongylocentrotidae</taxon>
        <taxon>Strongylocentrotus</taxon>
    </lineage>
</organism>
<dbReference type="PANTHER" id="PTHR45712:SF1">
    <property type="entry name" value="NEPHROCAN"/>
    <property type="match status" value="1"/>
</dbReference>
<dbReference type="KEGG" id="spu:105439532"/>
<evidence type="ECO:0000313" key="4">
    <source>
        <dbReference type="Proteomes" id="UP000007110"/>
    </source>
</evidence>
<dbReference type="RefSeq" id="XP_030848449.1">
    <property type="nucleotide sequence ID" value="XM_030992589.1"/>
</dbReference>
<sequence>MQRITLLELQSNSLDETTLDPHTFDCLEQLHTLNLDSNHFNHVPEAVQYQERLLSITTLYLSSNQITFLLDGVFSNLTTLSTLTLNSNSIISIENGAFPDNIQSLSMSSNEFHFLHDNVFTNHSQLGTLSLPSNNIDKIPETAFDGCTSLTSL</sequence>
<reference evidence="3" key="2">
    <citation type="submission" date="2021-01" db="UniProtKB">
        <authorList>
            <consortium name="EnsemblMetazoa"/>
        </authorList>
    </citation>
    <scope>IDENTIFICATION</scope>
</reference>
<dbReference type="InterPro" id="IPR032675">
    <property type="entry name" value="LRR_dom_sf"/>
</dbReference>
<dbReference type="InParanoid" id="A0A7M7PAZ9"/>
<dbReference type="Gene3D" id="3.80.10.10">
    <property type="entry name" value="Ribonuclease Inhibitor"/>
    <property type="match status" value="3"/>
</dbReference>